<protein>
    <submittedName>
        <fullName evidence="1 2">Uncharacterized protein</fullName>
    </submittedName>
</protein>
<gene>
    <name evidence="1" type="ORF">MAPG_06317</name>
</gene>
<organism evidence="2 3">
    <name type="scientific">Magnaporthiopsis poae (strain ATCC 64411 / 73-15)</name>
    <name type="common">Kentucky bluegrass fungus</name>
    <name type="synonym">Magnaporthe poae</name>
    <dbReference type="NCBI Taxonomy" id="644358"/>
    <lineage>
        <taxon>Eukaryota</taxon>
        <taxon>Fungi</taxon>
        <taxon>Dikarya</taxon>
        <taxon>Ascomycota</taxon>
        <taxon>Pezizomycotina</taxon>
        <taxon>Sordariomycetes</taxon>
        <taxon>Sordariomycetidae</taxon>
        <taxon>Magnaporthales</taxon>
        <taxon>Magnaporthaceae</taxon>
        <taxon>Magnaporthiopsis</taxon>
    </lineage>
</organism>
<reference evidence="1" key="1">
    <citation type="submission" date="2010-05" db="EMBL/GenBank/DDBJ databases">
        <title>The Genome Sequence of Magnaporthe poae strain ATCC 64411.</title>
        <authorList>
            <consortium name="The Broad Institute Genome Sequencing Platform"/>
            <consortium name="Broad Institute Genome Sequencing Center for Infectious Disease"/>
            <person name="Ma L.-J."/>
            <person name="Dead R."/>
            <person name="Young S."/>
            <person name="Zeng Q."/>
            <person name="Koehrsen M."/>
            <person name="Alvarado L."/>
            <person name="Berlin A."/>
            <person name="Chapman S.B."/>
            <person name="Chen Z."/>
            <person name="Freedman E."/>
            <person name="Gellesch M."/>
            <person name="Goldberg J."/>
            <person name="Griggs A."/>
            <person name="Gujja S."/>
            <person name="Heilman E.R."/>
            <person name="Heiman D."/>
            <person name="Hepburn T."/>
            <person name="Howarth C."/>
            <person name="Jen D."/>
            <person name="Larson L."/>
            <person name="Mehta T."/>
            <person name="Neiman D."/>
            <person name="Pearson M."/>
            <person name="Roberts A."/>
            <person name="Saif S."/>
            <person name="Shea T."/>
            <person name="Shenoy N."/>
            <person name="Sisk P."/>
            <person name="Stolte C."/>
            <person name="Sykes S."/>
            <person name="Walk T."/>
            <person name="White J."/>
            <person name="Yandava C."/>
            <person name="Haas B."/>
            <person name="Nusbaum C."/>
            <person name="Birren B."/>
        </authorList>
    </citation>
    <scope>NUCLEOTIDE SEQUENCE</scope>
    <source>
        <strain evidence="1">ATCC 64411</strain>
    </source>
</reference>
<evidence type="ECO:0000313" key="2">
    <source>
        <dbReference type="EnsemblFungi" id="MAPG_06317T0"/>
    </source>
</evidence>
<name>A0A0C4E1Q0_MAGP6</name>
<dbReference type="EMBL" id="ADBL01001525">
    <property type="status" value="NOT_ANNOTATED_CDS"/>
    <property type="molecule type" value="Genomic_DNA"/>
</dbReference>
<reference evidence="2" key="4">
    <citation type="journal article" date="2015" name="G3 (Bethesda)">
        <title>Genome sequences of three phytopathogenic species of the Magnaporthaceae family of fungi.</title>
        <authorList>
            <person name="Okagaki L.H."/>
            <person name="Nunes C.C."/>
            <person name="Sailsbery J."/>
            <person name="Clay B."/>
            <person name="Brown D."/>
            <person name="John T."/>
            <person name="Oh Y."/>
            <person name="Young N."/>
            <person name="Fitzgerald M."/>
            <person name="Haas B.J."/>
            <person name="Zeng Q."/>
            <person name="Young S."/>
            <person name="Adiconis X."/>
            <person name="Fan L."/>
            <person name="Levin J.Z."/>
            <person name="Mitchell T.K."/>
            <person name="Okubara P.A."/>
            <person name="Farman M.L."/>
            <person name="Kohn L.M."/>
            <person name="Birren B."/>
            <person name="Ma L.-J."/>
            <person name="Dean R.A."/>
        </authorList>
    </citation>
    <scope>NUCLEOTIDE SEQUENCE</scope>
    <source>
        <strain evidence="2">ATCC 64411 / 73-15</strain>
    </source>
</reference>
<dbReference type="EnsemblFungi" id="MAPG_06317T0">
    <property type="protein sequence ID" value="MAPG_06317T0"/>
    <property type="gene ID" value="MAPG_06317"/>
</dbReference>
<dbReference type="Proteomes" id="UP000011715">
    <property type="component" value="Unassembled WGS sequence"/>
</dbReference>
<keyword evidence="3" id="KW-1185">Reference proteome</keyword>
<reference evidence="1" key="3">
    <citation type="submission" date="2011-03" db="EMBL/GenBank/DDBJ databases">
        <title>Annotation of Magnaporthe poae ATCC 64411.</title>
        <authorList>
            <person name="Ma L.-J."/>
            <person name="Dead R."/>
            <person name="Young S.K."/>
            <person name="Zeng Q."/>
            <person name="Gargeya S."/>
            <person name="Fitzgerald M."/>
            <person name="Haas B."/>
            <person name="Abouelleil A."/>
            <person name="Alvarado L."/>
            <person name="Arachchi H.M."/>
            <person name="Berlin A."/>
            <person name="Brown A."/>
            <person name="Chapman S.B."/>
            <person name="Chen Z."/>
            <person name="Dunbar C."/>
            <person name="Freedman E."/>
            <person name="Gearin G."/>
            <person name="Gellesch M."/>
            <person name="Goldberg J."/>
            <person name="Griggs A."/>
            <person name="Gujja S."/>
            <person name="Heiman D."/>
            <person name="Howarth C."/>
            <person name="Larson L."/>
            <person name="Lui A."/>
            <person name="MacDonald P.J.P."/>
            <person name="Mehta T."/>
            <person name="Montmayeur A."/>
            <person name="Murphy C."/>
            <person name="Neiman D."/>
            <person name="Pearson M."/>
            <person name="Priest M."/>
            <person name="Roberts A."/>
            <person name="Saif S."/>
            <person name="Shea T."/>
            <person name="Shenoy N."/>
            <person name="Sisk P."/>
            <person name="Stolte C."/>
            <person name="Sykes S."/>
            <person name="Yandava C."/>
            <person name="Wortman J."/>
            <person name="Nusbaum C."/>
            <person name="Birren B."/>
        </authorList>
    </citation>
    <scope>NUCLEOTIDE SEQUENCE</scope>
    <source>
        <strain evidence="1">ATCC 64411</strain>
    </source>
</reference>
<proteinExistence type="predicted"/>
<dbReference type="VEuPathDB" id="FungiDB:MAPG_06317"/>
<dbReference type="EMBL" id="GL876970">
    <property type="protein sequence ID" value="KLU87316.1"/>
    <property type="molecule type" value="Genomic_DNA"/>
</dbReference>
<accession>A0A0C4E1Q0</accession>
<dbReference type="OrthoDB" id="10592254at2759"/>
<reference evidence="2" key="5">
    <citation type="submission" date="2015-06" db="UniProtKB">
        <authorList>
            <consortium name="EnsemblFungi"/>
        </authorList>
    </citation>
    <scope>IDENTIFICATION</scope>
    <source>
        <strain evidence="2">ATCC 64411</strain>
    </source>
</reference>
<reference evidence="3" key="2">
    <citation type="submission" date="2010-05" db="EMBL/GenBank/DDBJ databases">
        <title>The genome sequence of Magnaporthe poae strain ATCC 64411.</title>
        <authorList>
            <person name="Ma L.-J."/>
            <person name="Dead R."/>
            <person name="Young S."/>
            <person name="Zeng Q."/>
            <person name="Koehrsen M."/>
            <person name="Alvarado L."/>
            <person name="Berlin A."/>
            <person name="Chapman S.B."/>
            <person name="Chen Z."/>
            <person name="Freedman E."/>
            <person name="Gellesch M."/>
            <person name="Goldberg J."/>
            <person name="Griggs A."/>
            <person name="Gujja S."/>
            <person name="Heilman E.R."/>
            <person name="Heiman D."/>
            <person name="Hepburn T."/>
            <person name="Howarth C."/>
            <person name="Jen D."/>
            <person name="Larson L."/>
            <person name="Mehta T."/>
            <person name="Neiman D."/>
            <person name="Pearson M."/>
            <person name="Roberts A."/>
            <person name="Saif S."/>
            <person name="Shea T."/>
            <person name="Shenoy N."/>
            <person name="Sisk P."/>
            <person name="Stolte C."/>
            <person name="Sykes S."/>
            <person name="Walk T."/>
            <person name="White J."/>
            <person name="Yandava C."/>
            <person name="Haas B."/>
            <person name="Nusbaum C."/>
            <person name="Birren B."/>
        </authorList>
    </citation>
    <scope>NUCLEOTIDE SEQUENCE [LARGE SCALE GENOMIC DNA]</scope>
    <source>
        <strain evidence="3">ATCC 64411 / 73-15</strain>
    </source>
</reference>
<sequence>MFCSIDKTSCPAPPSPAPVRPTPFTAWEIRLAPHLVHLVANVPAPMLTLCYSASLLPTKTRQGDNDRTAMRVNGLSLPAKRDTMVKILFMTFHTIGRTGRAGTRESCPTVGATACLLQELCVYDTLTMTRKLLEVDNLERGRPLPRPPPSLTRTRASVTAILEALEWAFDLNQIHRLQEGCVLSRIVIATDTGAEAIVNEIKRDAFHTIDHDLGIPIRNLVKFLRHSEAATIVFDTMSFFCHLAQEVLRIELEKQGFVVPS</sequence>
<evidence type="ECO:0000313" key="3">
    <source>
        <dbReference type="Proteomes" id="UP000011715"/>
    </source>
</evidence>
<dbReference type="AlphaFoldDB" id="A0A0C4E1Q0"/>
<evidence type="ECO:0000313" key="1">
    <source>
        <dbReference type="EMBL" id="KLU87316.1"/>
    </source>
</evidence>
<dbReference type="eggNOG" id="ENOG502T7MF">
    <property type="taxonomic scope" value="Eukaryota"/>
</dbReference>